<evidence type="ECO:0000313" key="2">
    <source>
        <dbReference type="EMBL" id="GAK37478.1"/>
    </source>
</evidence>
<evidence type="ECO:0000256" key="1">
    <source>
        <dbReference type="SAM" id="Coils"/>
    </source>
</evidence>
<comment type="caution">
    <text evidence="2">The sequence shown here is derived from an EMBL/GenBank/DDBJ whole genome shotgun (WGS) entry which is preliminary data.</text>
</comment>
<dbReference type="RefSeq" id="WP_154657492.1">
    <property type="nucleotide sequence ID" value="NZ_ATZI01000010.1"/>
</dbReference>
<proteinExistence type="predicted"/>
<keyword evidence="3" id="KW-1185">Reference proteome</keyword>
<dbReference type="AlphaFoldDB" id="A0A069D3K8"/>
<accession>A0A069D3K8</accession>
<gene>
    <name evidence="2" type="ORF">JCM15093_2731</name>
</gene>
<feature type="coiled-coil region" evidence="1">
    <location>
        <begin position="11"/>
        <end position="45"/>
    </location>
</feature>
<sequence length="51" mass="6025">MDTILEKDKLITSLRQQLRQTMRKCSALEQENALLNNELENLKKQPKKKVN</sequence>
<organism evidence="2 3">
    <name type="scientific">Bacteroides graminisolvens DSM 19988 = JCM 15093</name>
    <dbReference type="NCBI Taxonomy" id="1121097"/>
    <lineage>
        <taxon>Bacteria</taxon>
        <taxon>Pseudomonadati</taxon>
        <taxon>Bacteroidota</taxon>
        <taxon>Bacteroidia</taxon>
        <taxon>Bacteroidales</taxon>
        <taxon>Bacteroidaceae</taxon>
        <taxon>Bacteroides</taxon>
    </lineage>
</organism>
<evidence type="ECO:0000313" key="3">
    <source>
        <dbReference type="Proteomes" id="UP000027601"/>
    </source>
</evidence>
<dbReference type="Proteomes" id="UP000027601">
    <property type="component" value="Unassembled WGS sequence"/>
</dbReference>
<name>A0A069D3K8_9BACE</name>
<reference evidence="2 3" key="1">
    <citation type="journal article" date="2015" name="Microbes Environ.">
        <title>Distribution and evolution of nitrogen fixation genes in the phylum bacteroidetes.</title>
        <authorList>
            <person name="Inoue J."/>
            <person name="Oshima K."/>
            <person name="Suda W."/>
            <person name="Sakamoto M."/>
            <person name="Iino T."/>
            <person name="Noda S."/>
            <person name="Hongoh Y."/>
            <person name="Hattori M."/>
            <person name="Ohkuma M."/>
        </authorList>
    </citation>
    <scope>NUCLEOTIDE SEQUENCE [LARGE SCALE GENOMIC DNA]</scope>
    <source>
        <strain evidence="2 3">JCM 15093</strain>
    </source>
</reference>
<dbReference type="EMBL" id="BAJS01000021">
    <property type="protein sequence ID" value="GAK37478.1"/>
    <property type="molecule type" value="Genomic_DNA"/>
</dbReference>
<keyword evidence="1" id="KW-0175">Coiled coil</keyword>
<protein>
    <submittedName>
        <fullName evidence="2">Uncharacterized protein</fullName>
    </submittedName>
</protein>
<dbReference type="STRING" id="1121097.GCA_000428125_02311"/>